<protein>
    <submittedName>
        <fullName evidence="1">Uncharacterized protein</fullName>
    </submittedName>
</protein>
<dbReference type="RefSeq" id="WP_090588334.1">
    <property type="nucleotide sequence ID" value="NZ_CP104302.1"/>
</dbReference>
<sequence length="141" mass="15556">MVRKTMVTVAVLLAVVMWLFGGCSYRYPDVVVTKLDRDGAVRVAVGKYLAIMLPGDYEATGCQWADEDGPDWDVLRPRVSIYSPRARPLEGGEPGRYADVYLAVSPGVTRIGLVQKTGGYPARVCDRFAVEVEVVGRFDLR</sequence>
<dbReference type="AlphaFoldDB" id="A0A2G5PHH5"/>
<comment type="caution">
    <text evidence="1">The sequence shown here is derived from an EMBL/GenBank/DDBJ whole genome shotgun (WGS) entry which is preliminary data.</text>
</comment>
<name>A0A2G5PHH5_9MYCO</name>
<organism evidence="1 2">
    <name type="scientific">Mycolicibacterium brumae</name>
    <dbReference type="NCBI Taxonomy" id="85968"/>
    <lineage>
        <taxon>Bacteria</taxon>
        <taxon>Bacillati</taxon>
        <taxon>Actinomycetota</taxon>
        <taxon>Actinomycetes</taxon>
        <taxon>Mycobacteriales</taxon>
        <taxon>Mycobacteriaceae</taxon>
        <taxon>Mycolicibacterium</taxon>
    </lineage>
</organism>
<evidence type="ECO:0000313" key="1">
    <source>
        <dbReference type="EMBL" id="PIB77610.1"/>
    </source>
</evidence>
<keyword evidence="2" id="KW-1185">Reference proteome</keyword>
<reference evidence="1 2" key="1">
    <citation type="journal article" date="2017" name="Infect. Genet. Evol.">
        <title>The new phylogeny of the genus Mycobacterium: The old and the news.</title>
        <authorList>
            <person name="Tortoli E."/>
            <person name="Fedrizzi T."/>
            <person name="Meehan C.J."/>
            <person name="Trovato A."/>
            <person name="Grottola A."/>
            <person name="Giacobazzi E."/>
            <person name="Serpini G.F."/>
            <person name="Tagliazucchi S."/>
            <person name="Fabio A."/>
            <person name="Bettua C."/>
            <person name="Bertorelli R."/>
            <person name="Frascaro F."/>
            <person name="De Sanctis V."/>
            <person name="Pecorari M."/>
            <person name="Jousson O."/>
            <person name="Segata N."/>
            <person name="Cirillo D.M."/>
        </authorList>
    </citation>
    <scope>NUCLEOTIDE SEQUENCE [LARGE SCALE GENOMIC DNA]</scope>
    <source>
        <strain evidence="1 2">CIP1034565</strain>
    </source>
</reference>
<dbReference type="EMBL" id="PDCN02000001">
    <property type="protein sequence ID" value="PIB77610.1"/>
    <property type="molecule type" value="Genomic_DNA"/>
</dbReference>
<evidence type="ECO:0000313" key="2">
    <source>
        <dbReference type="Proteomes" id="UP000230551"/>
    </source>
</evidence>
<proteinExistence type="predicted"/>
<dbReference type="Proteomes" id="UP000230551">
    <property type="component" value="Unassembled WGS sequence"/>
</dbReference>
<accession>A0A2G5PHH5</accession>
<gene>
    <name evidence="1" type="ORF">CQY22_001315</name>
</gene>
<dbReference type="PROSITE" id="PS51257">
    <property type="entry name" value="PROKAR_LIPOPROTEIN"/>
    <property type="match status" value="1"/>
</dbReference>